<dbReference type="HOGENOM" id="CLU_589826_0_0_1"/>
<accession>L1IWC1</accession>
<dbReference type="EMBL" id="JH993034">
    <property type="protein sequence ID" value="EKX40140.1"/>
    <property type="molecule type" value="Genomic_DNA"/>
</dbReference>
<feature type="compositionally biased region" description="Basic and acidic residues" evidence="1">
    <location>
        <begin position="304"/>
        <end position="321"/>
    </location>
</feature>
<dbReference type="GeneID" id="17296811"/>
<dbReference type="PaxDb" id="55529-EKX40140"/>
<reference evidence="4" key="2">
    <citation type="submission" date="2012-11" db="EMBL/GenBank/DDBJ databases">
        <authorList>
            <person name="Kuo A."/>
            <person name="Curtis B.A."/>
            <person name="Tanifuji G."/>
            <person name="Burki F."/>
            <person name="Gruber A."/>
            <person name="Irimia M."/>
            <person name="Maruyama S."/>
            <person name="Arias M.C."/>
            <person name="Ball S.G."/>
            <person name="Gile G.H."/>
            <person name="Hirakawa Y."/>
            <person name="Hopkins J.F."/>
            <person name="Rensing S.A."/>
            <person name="Schmutz J."/>
            <person name="Symeonidi A."/>
            <person name="Elias M."/>
            <person name="Eveleigh R.J."/>
            <person name="Herman E.K."/>
            <person name="Klute M.J."/>
            <person name="Nakayama T."/>
            <person name="Obornik M."/>
            <person name="Reyes-Prieto A."/>
            <person name="Armbrust E.V."/>
            <person name="Aves S.J."/>
            <person name="Beiko R.G."/>
            <person name="Coutinho P."/>
            <person name="Dacks J.B."/>
            <person name="Durnford D.G."/>
            <person name="Fast N.M."/>
            <person name="Green B.R."/>
            <person name="Grisdale C."/>
            <person name="Hempe F."/>
            <person name="Henrissat B."/>
            <person name="Hoppner M.P."/>
            <person name="Ishida K.-I."/>
            <person name="Kim E."/>
            <person name="Koreny L."/>
            <person name="Kroth P.G."/>
            <person name="Liu Y."/>
            <person name="Malik S.-B."/>
            <person name="Maier U.G."/>
            <person name="McRose D."/>
            <person name="Mock T."/>
            <person name="Neilson J.A."/>
            <person name="Onodera N.T."/>
            <person name="Poole A.M."/>
            <person name="Pritham E.J."/>
            <person name="Richards T.A."/>
            <person name="Rocap G."/>
            <person name="Roy S.W."/>
            <person name="Sarai C."/>
            <person name="Schaack S."/>
            <person name="Shirato S."/>
            <person name="Slamovits C.H."/>
            <person name="Spencer D.F."/>
            <person name="Suzuki S."/>
            <person name="Worden A.Z."/>
            <person name="Zauner S."/>
            <person name="Barry K."/>
            <person name="Bell C."/>
            <person name="Bharti A.K."/>
            <person name="Crow J.A."/>
            <person name="Grimwood J."/>
            <person name="Kramer R."/>
            <person name="Lindquist E."/>
            <person name="Lucas S."/>
            <person name="Salamov A."/>
            <person name="McFadden G.I."/>
            <person name="Lane C.E."/>
            <person name="Keeling P.J."/>
            <person name="Gray M.W."/>
            <person name="Grigoriev I.V."/>
            <person name="Archibald J.M."/>
        </authorList>
    </citation>
    <scope>NUCLEOTIDE SEQUENCE</scope>
    <source>
        <strain evidence="4">CCMP2712</strain>
    </source>
</reference>
<evidence type="ECO:0000256" key="1">
    <source>
        <dbReference type="SAM" id="MobiDB-lite"/>
    </source>
</evidence>
<dbReference type="KEGG" id="gtt:GUITHDRAFT_113877"/>
<reference evidence="2 4" key="1">
    <citation type="journal article" date="2012" name="Nature">
        <title>Algal genomes reveal evolutionary mosaicism and the fate of nucleomorphs.</title>
        <authorList>
            <consortium name="DOE Joint Genome Institute"/>
            <person name="Curtis B.A."/>
            <person name="Tanifuji G."/>
            <person name="Burki F."/>
            <person name="Gruber A."/>
            <person name="Irimia M."/>
            <person name="Maruyama S."/>
            <person name="Arias M.C."/>
            <person name="Ball S.G."/>
            <person name="Gile G.H."/>
            <person name="Hirakawa Y."/>
            <person name="Hopkins J.F."/>
            <person name="Kuo A."/>
            <person name="Rensing S.A."/>
            <person name="Schmutz J."/>
            <person name="Symeonidi A."/>
            <person name="Elias M."/>
            <person name="Eveleigh R.J."/>
            <person name="Herman E.K."/>
            <person name="Klute M.J."/>
            <person name="Nakayama T."/>
            <person name="Obornik M."/>
            <person name="Reyes-Prieto A."/>
            <person name="Armbrust E.V."/>
            <person name="Aves S.J."/>
            <person name="Beiko R.G."/>
            <person name="Coutinho P."/>
            <person name="Dacks J.B."/>
            <person name="Durnford D.G."/>
            <person name="Fast N.M."/>
            <person name="Green B.R."/>
            <person name="Grisdale C.J."/>
            <person name="Hempel F."/>
            <person name="Henrissat B."/>
            <person name="Hoppner M.P."/>
            <person name="Ishida K."/>
            <person name="Kim E."/>
            <person name="Koreny L."/>
            <person name="Kroth P.G."/>
            <person name="Liu Y."/>
            <person name="Malik S.B."/>
            <person name="Maier U.G."/>
            <person name="McRose D."/>
            <person name="Mock T."/>
            <person name="Neilson J.A."/>
            <person name="Onodera N.T."/>
            <person name="Poole A.M."/>
            <person name="Pritham E.J."/>
            <person name="Richards T.A."/>
            <person name="Rocap G."/>
            <person name="Roy S.W."/>
            <person name="Sarai C."/>
            <person name="Schaack S."/>
            <person name="Shirato S."/>
            <person name="Slamovits C.H."/>
            <person name="Spencer D.F."/>
            <person name="Suzuki S."/>
            <person name="Worden A.Z."/>
            <person name="Zauner S."/>
            <person name="Barry K."/>
            <person name="Bell C."/>
            <person name="Bharti A.K."/>
            <person name="Crow J.A."/>
            <person name="Grimwood J."/>
            <person name="Kramer R."/>
            <person name="Lindquist E."/>
            <person name="Lucas S."/>
            <person name="Salamov A."/>
            <person name="McFadden G.I."/>
            <person name="Lane C.E."/>
            <person name="Keeling P.J."/>
            <person name="Gray M.W."/>
            <person name="Grigoriev I.V."/>
            <person name="Archibald J.M."/>
        </authorList>
    </citation>
    <scope>NUCLEOTIDE SEQUENCE</scope>
    <source>
        <strain evidence="2 4">CCMP2712</strain>
    </source>
</reference>
<dbReference type="AlphaFoldDB" id="L1IWC1"/>
<dbReference type="RefSeq" id="XP_005827120.1">
    <property type="nucleotide sequence ID" value="XM_005827063.1"/>
</dbReference>
<feature type="compositionally biased region" description="Basic and acidic residues" evidence="1">
    <location>
        <begin position="377"/>
        <end position="387"/>
    </location>
</feature>
<feature type="region of interest" description="Disordered" evidence="1">
    <location>
        <begin position="348"/>
        <end position="464"/>
    </location>
</feature>
<name>L1IWC1_GUITC</name>
<feature type="region of interest" description="Disordered" evidence="1">
    <location>
        <begin position="74"/>
        <end position="132"/>
    </location>
</feature>
<reference evidence="3" key="3">
    <citation type="submission" date="2015-06" db="UniProtKB">
        <authorList>
            <consortium name="EnsemblProtists"/>
        </authorList>
    </citation>
    <scope>IDENTIFICATION</scope>
</reference>
<evidence type="ECO:0000313" key="2">
    <source>
        <dbReference type="EMBL" id="EKX40140.1"/>
    </source>
</evidence>
<protein>
    <submittedName>
        <fullName evidence="2 3">Uncharacterized protein</fullName>
    </submittedName>
</protein>
<dbReference type="EnsemblProtists" id="EKX40140">
    <property type="protein sequence ID" value="EKX40140"/>
    <property type="gene ID" value="GUITHDRAFT_113877"/>
</dbReference>
<evidence type="ECO:0000313" key="4">
    <source>
        <dbReference type="Proteomes" id="UP000011087"/>
    </source>
</evidence>
<feature type="region of interest" description="Disordered" evidence="1">
    <location>
        <begin position="289"/>
        <end position="328"/>
    </location>
</feature>
<keyword evidence="4" id="KW-1185">Reference proteome</keyword>
<gene>
    <name evidence="2" type="ORF">GUITHDRAFT_113877</name>
</gene>
<dbReference type="Proteomes" id="UP000011087">
    <property type="component" value="Unassembled WGS sequence"/>
</dbReference>
<organism evidence="2">
    <name type="scientific">Guillardia theta (strain CCMP2712)</name>
    <name type="common">Cryptophyte</name>
    <dbReference type="NCBI Taxonomy" id="905079"/>
    <lineage>
        <taxon>Eukaryota</taxon>
        <taxon>Cryptophyceae</taxon>
        <taxon>Pyrenomonadales</taxon>
        <taxon>Geminigeraceae</taxon>
        <taxon>Guillardia</taxon>
    </lineage>
</organism>
<proteinExistence type="predicted"/>
<evidence type="ECO:0000313" key="3">
    <source>
        <dbReference type="EnsemblProtists" id="EKX40140"/>
    </source>
</evidence>
<sequence length="464" mass="51057">MQSSPDHDCFRTRGVLSRDTIVEIYKLRTNDKKIKTAASASVGLKHGVTAKAIRDIWNRRTWWNVTEALWTEEEREDYARRRKPCGKAGRPRGSKDSKPRKSRRKQVEPDQAEGQVKAQESEKSESSDDDKLSVDIEEVREWCHQQVDEEEEKAHERVVGASSTTKAIGLNATLAGLRLSRAIHLCREELMREALEHGTVWALAICVQMIEVDPTGVAAGNAWRTSVWDACFCVVTWQTFAVTDAAYGQDMKANHTAAEAKHTAAEAKHTAAVMYRGSHVDRTMEIHPGRRGVSGEAADEESDSTSKVERVHKDTRREGGREGGLTAGWQPEILTMHLAVLRAPGFQLDGGMHRKHRKASESRRSGHGMNKQGMVAERQRMRSDGAARPRPAVLRSYDPAPVHDQSPDGSGNDDRDGSTGAAGRRFLLAGSTSLAGPGVTDGEAGDSFPCGVRRSGGEPQIELV</sequence>
<feature type="compositionally biased region" description="Basic residues" evidence="1">
    <location>
        <begin position="80"/>
        <end position="92"/>
    </location>
</feature>
<feature type="compositionally biased region" description="Basic and acidic residues" evidence="1">
    <location>
        <begin position="119"/>
        <end position="132"/>
    </location>
</feature>